<gene>
    <name evidence="7" type="ORF">MNOR_LOCUS40628</name>
</gene>
<evidence type="ECO:0000256" key="1">
    <source>
        <dbReference type="ARBA" id="ARBA00022723"/>
    </source>
</evidence>
<keyword evidence="8" id="KW-1185">Reference proteome</keyword>
<dbReference type="SMART" id="SM00184">
    <property type="entry name" value="RING"/>
    <property type="match status" value="1"/>
</dbReference>
<protein>
    <recommendedName>
        <fullName evidence="6">RING-type domain-containing protein</fullName>
    </recommendedName>
</protein>
<feature type="region of interest" description="Disordered" evidence="5">
    <location>
        <begin position="168"/>
        <end position="189"/>
    </location>
</feature>
<evidence type="ECO:0000256" key="4">
    <source>
        <dbReference type="PROSITE-ProRule" id="PRU00175"/>
    </source>
</evidence>
<keyword evidence="2 4" id="KW-0863">Zinc-finger</keyword>
<dbReference type="PANTHER" id="PTHR47156:SF10">
    <property type="entry name" value="E3 UBIQUITIN-PROTEIN LIGASE TRIM-21-RELATED"/>
    <property type="match status" value="1"/>
</dbReference>
<evidence type="ECO:0000313" key="7">
    <source>
        <dbReference type="EMBL" id="CAL4240675.1"/>
    </source>
</evidence>
<feature type="domain" description="RING-type" evidence="6">
    <location>
        <begin position="6"/>
        <end position="49"/>
    </location>
</feature>
<dbReference type="Proteomes" id="UP001497623">
    <property type="component" value="Unassembled WGS sequence"/>
</dbReference>
<dbReference type="InterPro" id="IPR052667">
    <property type="entry name" value="E3_ubiquitin-ligase_RING"/>
</dbReference>
<evidence type="ECO:0000256" key="3">
    <source>
        <dbReference type="ARBA" id="ARBA00022833"/>
    </source>
</evidence>
<dbReference type="PANTHER" id="PTHR47156">
    <property type="entry name" value="PROTEIN CBG20824"/>
    <property type="match status" value="1"/>
</dbReference>
<dbReference type="Pfam" id="PF00097">
    <property type="entry name" value="zf-C3HC4"/>
    <property type="match status" value="1"/>
</dbReference>
<evidence type="ECO:0000259" key="6">
    <source>
        <dbReference type="PROSITE" id="PS50089"/>
    </source>
</evidence>
<reference evidence="7 8" key="1">
    <citation type="submission" date="2024-05" db="EMBL/GenBank/DDBJ databases">
        <authorList>
            <person name="Wallberg A."/>
        </authorList>
    </citation>
    <scope>NUCLEOTIDE SEQUENCE [LARGE SCALE GENOMIC DNA]</scope>
</reference>
<comment type="caution">
    <text evidence="7">The sequence shown here is derived from an EMBL/GenBank/DDBJ whole genome shotgun (WGS) entry which is preliminary data.</text>
</comment>
<dbReference type="PROSITE" id="PS00518">
    <property type="entry name" value="ZF_RING_1"/>
    <property type="match status" value="1"/>
</dbReference>
<dbReference type="InterPro" id="IPR013083">
    <property type="entry name" value="Znf_RING/FYVE/PHD"/>
</dbReference>
<proteinExistence type="predicted"/>
<dbReference type="InterPro" id="IPR001841">
    <property type="entry name" value="Znf_RING"/>
</dbReference>
<accession>A0AAV2STS6</accession>
<keyword evidence="1" id="KW-0479">Metal-binding</keyword>
<evidence type="ECO:0000256" key="2">
    <source>
        <dbReference type="ARBA" id="ARBA00022771"/>
    </source>
</evidence>
<dbReference type="Gene3D" id="3.30.40.10">
    <property type="entry name" value="Zinc/RING finger domain, C3HC4 (zinc finger)"/>
    <property type="match status" value="1"/>
</dbReference>
<evidence type="ECO:0000256" key="5">
    <source>
        <dbReference type="SAM" id="MobiDB-lite"/>
    </source>
</evidence>
<dbReference type="InterPro" id="IPR018957">
    <property type="entry name" value="Znf_C3HC4_RING-type"/>
</dbReference>
<evidence type="ECO:0000313" key="8">
    <source>
        <dbReference type="Proteomes" id="UP001497623"/>
    </source>
</evidence>
<dbReference type="AlphaFoldDB" id="A0AAV2STS6"/>
<organism evidence="7 8">
    <name type="scientific">Meganyctiphanes norvegica</name>
    <name type="common">Northern krill</name>
    <name type="synonym">Thysanopoda norvegica</name>
    <dbReference type="NCBI Taxonomy" id="48144"/>
    <lineage>
        <taxon>Eukaryota</taxon>
        <taxon>Metazoa</taxon>
        <taxon>Ecdysozoa</taxon>
        <taxon>Arthropoda</taxon>
        <taxon>Crustacea</taxon>
        <taxon>Multicrustacea</taxon>
        <taxon>Malacostraca</taxon>
        <taxon>Eumalacostraca</taxon>
        <taxon>Eucarida</taxon>
        <taxon>Euphausiacea</taxon>
        <taxon>Euphausiidae</taxon>
        <taxon>Meganyctiphanes</taxon>
    </lineage>
</organism>
<keyword evidence="3" id="KW-0862">Zinc</keyword>
<dbReference type="SUPFAM" id="SSF57850">
    <property type="entry name" value="RING/U-box"/>
    <property type="match status" value="1"/>
</dbReference>
<dbReference type="GO" id="GO:0008270">
    <property type="term" value="F:zinc ion binding"/>
    <property type="evidence" value="ECO:0007669"/>
    <property type="project" value="UniProtKB-KW"/>
</dbReference>
<dbReference type="EMBL" id="CAXKWB010128124">
    <property type="protein sequence ID" value="CAL4240675.1"/>
    <property type="molecule type" value="Genomic_DNA"/>
</dbReference>
<name>A0AAV2STS6_MEGNR</name>
<dbReference type="InterPro" id="IPR017907">
    <property type="entry name" value="Znf_RING_CS"/>
</dbReference>
<sequence>MDWLECKICHVPYDEEEHRPRNAQCGHDICTACVRAIIKDSIFECPKCRQKNKLETADDLLINFGLVDVVRAFKTKNPALTKEIGPNISGATNDEVCKVHKKAIRHRCLKCPMWICDDCIDSHSTLMGCSVIRSSKAVNIMKDEHTQNVNMLVTMFNDDVSFISSKIQEHSDKRKEHMESAKKHGEEEEKLRNLLEQGNIQKELMVESKDQLIATSSPYAVMDRIEVLAQRKQLLRSWSVYNIGTNTINGLLKALKERKDVYVELNVNDKKLHATLLEHHRNICFHPFSSQTVKEASISIPFDGLQKMIPKEPSLVFLELTLGSVVKGRILVRLNENLQKIRKSIVQIVTGQKGSSLIGVKLTGHRSHDIYTHSLLLQGIPVTPDKRLISTAKKGDVLGAFGDGYLSQIYLYVDTTPSTSDYTRYRHIFGNIEAGLDILMECYNKHGNGVKITDCGFVIEIK</sequence>
<dbReference type="PROSITE" id="PS50089">
    <property type="entry name" value="ZF_RING_2"/>
    <property type="match status" value="1"/>
</dbReference>